<reference evidence="2" key="1">
    <citation type="submission" date="2023-03" db="EMBL/GenBank/DDBJ databases">
        <title>Massive genome expansion in bonnet fungi (Mycena s.s.) driven by repeated elements and novel gene families across ecological guilds.</title>
        <authorList>
            <consortium name="Lawrence Berkeley National Laboratory"/>
            <person name="Harder C.B."/>
            <person name="Miyauchi S."/>
            <person name="Viragh M."/>
            <person name="Kuo A."/>
            <person name="Thoen E."/>
            <person name="Andreopoulos B."/>
            <person name="Lu D."/>
            <person name="Skrede I."/>
            <person name="Drula E."/>
            <person name="Henrissat B."/>
            <person name="Morin E."/>
            <person name="Kohler A."/>
            <person name="Barry K."/>
            <person name="LaButti K."/>
            <person name="Morin E."/>
            <person name="Salamov A."/>
            <person name="Lipzen A."/>
            <person name="Mereny Z."/>
            <person name="Hegedus B."/>
            <person name="Baldrian P."/>
            <person name="Stursova M."/>
            <person name="Weitz H."/>
            <person name="Taylor A."/>
            <person name="Grigoriev I.V."/>
            <person name="Nagy L.G."/>
            <person name="Martin F."/>
            <person name="Kauserud H."/>
        </authorList>
    </citation>
    <scope>NUCLEOTIDE SEQUENCE</scope>
    <source>
        <strain evidence="2">CBHHK200</strain>
    </source>
</reference>
<proteinExistence type="predicted"/>
<dbReference type="Proteomes" id="UP001218188">
    <property type="component" value="Unassembled WGS sequence"/>
</dbReference>
<comment type="caution">
    <text evidence="2">The sequence shown here is derived from an EMBL/GenBank/DDBJ whole genome shotgun (WGS) entry which is preliminary data.</text>
</comment>
<organism evidence="2 3">
    <name type="scientific">Mycena alexandri</name>
    <dbReference type="NCBI Taxonomy" id="1745969"/>
    <lineage>
        <taxon>Eukaryota</taxon>
        <taxon>Fungi</taxon>
        <taxon>Dikarya</taxon>
        <taxon>Basidiomycota</taxon>
        <taxon>Agaricomycotina</taxon>
        <taxon>Agaricomycetes</taxon>
        <taxon>Agaricomycetidae</taxon>
        <taxon>Agaricales</taxon>
        <taxon>Marasmiineae</taxon>
        <taxon>Mycenaceae</taxon>
        <taxon>Mycena</taxon>
    </lineage>
</organism>
<accession>A0AAD6WLQ0</accession>
<dbReference type="PROSITE" id="PS50181">
    <property type="entry name" value="FBOX"/>
    <property type="match status" value="1"/>
</dbReference>
<keyword evidence="3" id="KW-1185">Reference proteome</keyword>
<dbReference type="EMBL" id="JARJCM010000316">
    <property type="protein sequence ID" value="KAJ7018908.1"/>
    <property type="molecule type" value="Genomic_DNA"/>
</dbReference>
<name>A0AAD6WLQ0_9AGAR</name>
<evidence type="ECO:0000313" key="2">
    <source>
        <dbReference type="EMBL" id="KAJ7018908.1"/>
    </source>
</evidence>
<feature type="domain" description="F-box" evidence="1">
    <location>
        <begin position="1"/>
        <end position="33"/>
    </location>
</feature>
<gene>
    <name evidence="2" type="ORF">C8F04DRAFT_1149566</name>
</gene>
<evidence type="ECO:0000259" key="1">
    <source>
        <dbReference type="PROSITE" id="PS50181"/>
    </source>
</evidence>
<dbReference type="InterPro" id="IPR001810">
    <property type="entry name" value="F-box_dom"/>
</dbReference>
<dbReference type="SUPFAM" id="SSF81383">
    <property type="entry name" value="F-box domain"/>
    <property type="match status" value="1"/>
</dbReference>
<dbReference type="InterPro" id="IPR036047">
    <property type="entry name" value="F-box-like_dom_sf"/>
</dbReference>
<sequence length="482" mass="53385">MLNLPPELMDTIFSLLRPEDLVTLMHTSSAIRQRALLQLLSHYNVGTSQITSGTISLPQRACFLVPIIYNIHPIQKLRFTSTQRSLGVISEILATLPPIPDVLVYGAIQKEEAAGVAKLIAVLSRDGKDPVIIAGRRTLFISHPRRAPPLRSRLWHLGRPHLSAISIILFIWFIGPILSAILVVVVVDVCILIAWLCRRLFGPPWDQTVRIAADLGSMWGTSMRTQRVAVPGANNQFTLVTFSAHLVSSMTIPRLPTLSRAHCVALLTTLDLGDNLTALMISANCNFGLAELLVFLHRHQYLGTVTLSPGAISATAVALDPQLQAYSGRIRCLSAPAAYIPLILPHLERWVANLNISSTTDLLELTRAFDAIAALPADAALSNLTLHLWKSRLGSRRLPWRVDRDVEAEAPLRNITRLHLYVHFKYRVTDTQRISRWLMRFPDLVMLELHCGKSVPVLVQAELAESIAGGRAGPWDGVQFRP</sequence>
<dbReference type="AlphaFoldDB" id="A0AAD6WLQ0"/>
<evidence type="ECO:0000313" key="3">
    <source>
        <dbReference type="Proteomes" id="UP001218188"/>
    </source>
</evidence>
<protein>
    <recommendedName>
        <fullName evidence="1">F-box domain-containing protein</fullName>
    </recommendedName>
</protein>